<dbReference type="EMBL" id="OD001393">
    <property type="protein sequence ID" value="CAD7401738.1"/>
    <property type="molecule type" value="Genomic_DNA"/>
</dbReference>
<dbReference type="PANTHER" id="PTHR24123">
    <property type="entry name" value="ANKYRIN REPEAT-CONTAINING"/>
    <property type="match status" value="1"/>
</dbReference>
<feature type="compositionally biased region" description="Pro residues" evidence="4">
    <location>
        <begin position="302"/>
        <end position="311"/>
    </location>
</feature>
<reference evidence="5" key="1">
    <citation type="submission" date="2020-11" db="EMBL/GenBank/DDBJ databases">
        <authorList>
            <person name="Tran Van P."/>
        </authorList>
    </citation>
    <scope>NUCLEOTIDE SEQUENCE</scope>
</reference>
<dbReference type="InterPro" id="IPR002110">
    <property type="entry name" value="Ankyrin_rpt"/>
</dbReference>
<dbReference type="Gene3D" id="1.25.40.20">
    <property type="entry name" value="Ankyrin repeat-containing domain"/>
    <property type="match status" value="1"/>
</dbReference>
<dbReference type="SUPFAM" id="SSF48403">
    <property type="entry name" value="Ankyrin repeat"/>
    <property type="match status" value="1"/>
</dbReference>
<feature type="repeat" description="ANK" evidence="3">
    <location>
        <begin position="474"/>
        <end position="502"/>
    </location>
</feature>
<dbReference type="InterPro" id="IPR036770">
    <property type="entry name" value="Ankyrin_rpt-contain_sf"/>
</dbReference>
<dbReference type="Gene3D" id="1.25.10.10">
    <property type="entry name" value="Leucine-rich Repeat Variant"/>
    <property type="match status" value="1"/>
</dbReference>
<feature type="region of interest" description="Disordered" evidence="4">
    <location>
        <begin position="600"/>
        <end position="689"/>
    </location>
</feature>
<feature type="compositionally biased region" description="Polar residues" evidence="4">
    <location>
        <begin position="620"/>
        <end position="638"/>
    </location>
</feature>
<evidence type="ECO:0000256" key="1">
    <source>
        <dbReference type="ARBA" id="ARBA00022737"/>
    </source>
</evidence>
<dbReference type="InterPro" id="IPR051165">
    <property type="entry name" value="Multifunctional_ANK_Repeat"/>
</dbReference>
<name>A0A7R9CVJ8_TIMPO</name>
<sequence length="1515" mass="165996">MGREHIFREKLPHYSRPKFEPCPLSISGKPDEMNLTFRPRVLRNKPRETFMKIDDEVNLHGSIVGKSSSGESQSQDVEILLRKSKTLINRSPHGGEQCPGAIRGTGAQESEILEEGGLEPCDRRSPSPEPHIPLIFSNALHVAVEHGAVDVNSCSSTVWNRTREDDWKGRNSPPTLRVACSLEVAPSPPLSHLTPFKSVMVSTGTTPVTTATFSSASLKTPSPAGTSAAVARRVSWVPPNTGGAPSSTTPNSLPATKKRRATLKALPRQRSFSLESDTELLRPNQWQTERRSVSLKSSPLTSPRPPTPLPVPKNLTPTSPAPIRTVPERSIFAELRRSSEIFKSILLNLSTKELEGGGGTEKQEGVMSPKDHPLDLVRLLAAHEKRRLATYQQEDSSSSSSSSGSSSCPSSCSNSSLSSPDDEDDEGGGEYGSGVGAAEEGGISWLRINPSLSSNKVVGLADVYTRQYLFTLPALFLAVVRGNATLVYLLLKYGAAVNFQDAHGNTALHLAVCQAPVPWECVLDLVERGAQISLRNHAGVRASDLAPLSFLARLQDQMLADCWAGLGIGGRAGAASAMSGVQPSATPAFSEALNATPVPANHASISSTRSNPARILSKLRTGSTTVRTESTEEASSVSIEMLAPSSTGSVRSRTSRASLEGNNNNYKEGSDKQDSRRRGKRKAWKDIRSGHTPVHTVEKSCCLEAERSFQVLLQMAGNPECLGFLLRGLLAHIPELLRLLQLLNQTALHKRMAALLHHILKTAVETHGAPASSSGGGRHESRCELSATLCLLLKVCLSLIHGVHDLQYTAMVTINKVIDVCVVHRLVHFKVKASEALQHPCNDRREGGDTKAIHVLLAIRAIRVLLTIRTIRVLLAIGAIHALLTTRFIRVLLTIGDIRFLLAIRSIHVLLTIRTIRVLLTIRAIRFLLAIRTIRVLLAIRAILWRHAAGEQLEQVRRTITEDIDKQECVIGESLYQQECVIGESLYKQECVIGESLYQQECVIGESLYKQECVIGESLYQKECVIGESLYKQECFIGESLYQQECVIGESLYQQECVIDESLYKQECVIGESLYQQECIIGESLYQQECVIGESLYQQECFIGESLNPKECFIGESLYQQECVIGESFYQKGCIIDVLSSVHALSVLNILHNALTLYKRVVGSKQQCSPSQRWRHCSYHCLQILAARALLFMVEGPAAQAQLAQEPQLRILAAALDSTHDPQLLVLVLQIVATLALEPQHHRSIIDQGLPDVLSQLLLPSDEWYYTNHSTKYARFVKHHAARTLVYLGLQHRVNLRFSVYDVLQEEAPPPTPLMESVEDTYITMTSAAPSVVTCPVTNRIQGLSVESAVVNVLKAIEASLSQGSTTADTSTLPWVMSGSSYQTTHRLGCDCGDVAGQVPARRQPSDPSSPLLAQSFLSCYPCVLSPVVMLRLLLHRLLTTAAHLQRWKSCASRSSFASASAHDVPRSPRSRASSTDTECSTLRKRRKVRVIVVPGLSPDHADTRITSLSAHSYY</sequence>
<keyword evidence="1" id="KW-0677">Repeat</keyword>
<dbReference type="SMART" id="SM00248">
    <property type="entry name" value="ANK"/>
    <property type="match status" value="2"/>
</dbReference>
<feature type="region of interest" description="Disordered" evidence="4">
    <location>
        <begin position="388"/>
        <end position="433"/>
    </location>
</feature>
<dbReference type="SUPFAM" id="SSF48371">
    <property type="entry name" value="ARM repeat"/>
    <property type="match status" value="1"/>
</dbReference>
<feature type="compositionally biased region" description="Low complexity" evidence="4">
    <location>
        <begin position="645"/>
        <end position="658"/>
    </location>
</feature>
<evidence type="ECO:0000256" key="3">
    <source>
        <dbReference type="PROSITE-ProRule" id="PRU00023"/>
    </source>
</evidence>
<feature type="compositionally biased region" description="Polar residues" evidence="4">
    <location>
        <begin position="243"/>
        <end position="254"/>
    </location>
</feature>
<feature type="repeat" description="ANK" evidence="3">
    <location>
        <begin position="503"/>
        <end position="537"/>
    </location>
</feature>
<evidence type="ECO:0000256" key="4">
    <source>
        <dbReference type="SAM" id="MobiDB-lite"/>
    </source>
</evidence>
<organism evidence="5">
    <name type="scientific">Timema poppense</name>
    <name type="common">Walking stick</name>
    <dbReference type="NCBI Taxonomy" id="170557"/>
    <lineage>
        <taxon>Eukaryota</taxon>
        <taxon>Metazoa</taxon>
        <taxon>Ecdysozoa</taxon>
        <taxon>Arthropoda</taxon>
        <taxon>Hexapoda</taxon>
        <taxon>Insecta</taxon>
        <taxon>Pterygota</taxon>
        <taxon>Neoptera</taxon>
        <taxon>Polyneoptera</taxon>
        <taxon>Phasmatodea</taxon>
        <taxon>Timematodea</taxon>
        <taxon>Timematoidea</taxon>
        <taxon>Timematidae</taxon>
        <taxon>Timema</taxon>
    </lineage>
</organism>
<evidence type="ECO:0000313" key="5">
    <source>
        <dbReference type="EMBL" id="CAD7401738.1"/>
    </source>
</evidence>
<accession>A0A7R9CVJ8</accession>
<gene>
    <name evidence="5" type="ORF">TPSB3V08_LOCUS3234</name>
</gene>
<evidence type="ECO:0000256" key="2">
    <source>
        <dbReference type="ARBA" id="ARBA00023043"/>
    </source>
</evidence>
<dbReference type="InterPro" id="IPR016024">
    <property type="entry name" value="ARM-type_fold"/>
</dbReference>
<dbReference type="Pfam" id="PF12796">
    <property type="entry name" value="Ank_2"/>
    <property type="match status" value="1"/>
</dbReference>
<dbReference type="PROSITE" id="PS50088">
    <property type="entry name" value="ANK_REPEAT"/>
    <property type="match status" value="2"/>
</dbReference>
<dbReference type="PROSITE" id="PS50297">
    <property type="entry name" value="ANK_REP_REGION"/>
    <property type="match status" value="1"/>
</dbReference>
<dbReference type="PANTHER" id="PTHR24123:SF33">
    <property type="entry name" value="PROTEIN HOS4"/>
    <property type="match status" value="1"/>
</dbReference>
<keyword evidence="2 3" id="KW-0040">ANK repeat</keyword>
<feature type="compositionally biased region" description="Low complexity" evidence="4">
    <location>
        <begin position="394"/>
        <end position="419"/>
    </location>
</feature>
<dbReference type="InterPro" id="IPR011989">
    <property type="entry name" value="ARM-like"/>
</dbReference>
<feature type="region of interest" description="Disordered" evidence="4">
    <location>
        <begin position="236"/>
        <end position="323"/>
    </location>
</feature>
<proteinExistence type="predicted"/>
<protein>
    <submittedName>
        <fullName evidence="5">Uncharacterized protein</fullName>
    </submittedName>
</protein>